<reference evidence="2" key="1">
    <citation type="submission" date="2016-10" db="EMBL/GenBank/DDBJ databases">
        <authorList>
            <person name="Varghese N."/>
            <person name="Submissions S."/>
        </authorList>
    </citation>
    <scope>NUCLEOTIDE SEQUENCE [LARGE SCALE GENOMIC DNA]</scope>
    <source>
        <strain evidence="2">CECT 8338</strain>
    </source>
</reference>
<dbReference type="AlphaFoldDB" id="A0A1H2DYN8"/>
<dbReference type="GO" id="GO:0016874">
    <property type="term" value="F:ligase activity"/>
    <property type="evidence" value="ECO:0007669"/>
    <property type="project" value="UniProtKB-KW"/>
</dbReference>
<dbReference type="EMBL" id="LT629787">
    <property type="protein sequence ID" value="SDT87947.1"/>
    <property type="molecule type" value="Genomic_DNA"/>
</dbReference>
<evidence type="ECO:0000313" key="1">
    <source>
        <dbReference type="EMBL" id="SDT87947.1"/>
    </source>
</evidence>
<dbReference type="STRING" id="1434072.SAMN05216210_0111"/>
<keyword evidence="2" id="KW-1185">Reference proteome</keyword>
<accession>A0A1H2DYN8</accession>
<sequence length="432" mass="47308">MPEMTESTQRTTASTADQLNRHCHCITLDQEALDASLQGQFSSAGIELPSLETPALSQFFSNTVVFVPGADVLAMESAVQAIETASKLPAYLQQVLSWAPDIAHVDLGPQGAFMGYDFHLGPEGPRLIEINTNAGGAFLNAILARAQRRCCSSAQALPTTSPTLDRFDDAVFAMFSREWQYQRSTAMPERIAILDTAPESQFLFAEFQLAQRLLTSRGVEAVILDPGELSYANGALNAGGQQIDMVYNRLVDFALEDPQHSALRQAYLDDAVVVTPNPRTHAVLADKRNLTLLSAAQRLQEWGLDSQGAELLERVVPKTRLVSRDDAADLWRDRRGLFFKPVAGHGSKGVYRGDKLTKRVFDNILAGDYIAQELVPAGERSLKIDDVVTTAKVDIRLYTYAGKTLLTAARIYQGQTTNFRTPGGGFAPIFQV</sequence>
<dbReference type="RefSeq" id="WP_092383122.1">
    <property type="nucleotide sequence ID" value="NZ_LT629787.1"/>
</dbReference>
<dbReference type="SUPFAM" id="SSF56059">
    <property type="entry name" value="Glutathione synthetase ATP-binding domain-like"/>
    <property type="match status" value="1"/>
</dbReference>
<gene>
    <name evidence="1" type="ORF">SAMN05216210_0111</name>
</gene>
<keyword evidence="1" id="KW-0436">Ligase</keyword>
<evidence type="ECO:0000313" key="2">
    <source>
        <dbReference type="Proteomes" id="UP000243924"/>
    </source>
</evidence>
<dbReference type="Proteomes" id="UP000243924">
    <property type="component" value="Chromosome I"/>
</dbReference>
<name>A0A1H2DYN8_9GAMM</name>
<organism evidence="1 2">
    <name type="scientific">Halopseudomonas salegens</name>
    <dbReference type="NCBI Taxonomy" id="1434072"/>
    <lineage>
        <taxon>Bacteria</taxon>
        <taxon>Pseudomonadati</taxon>
        <taxon>Pseudomonadota</taxon>
        <taxon>Gammaproteobacteria</taxon>
        <taxon>Pseudomonadales</taxon>
        <taxon>Pseudomonadaceae</taxon>
        <taxon>Halopseudomonas</taxon>
    </lineage>
</organism>
<dbReference type="OrthoDB" id="344992at2"/>
<protein>
    <submittedName>
        <fullName evidence="1">Glutathione synthase/RimK-type ligase, ATP-grasp superfamily</fullName>
    </submittedName>
</protein>
<proteinExistence type="predicted"/>